<dbReference type="CDD" id="cd17546">
    <property type="entry name" value="REC_hyHK_CKI1_RcsC-like"/>
    <property type="match status" value="1"/>
</dbReference>
<organism evidence="7 8">
    <name type="scientific">Triparma retinervis</name>
    <dbReference type="NCBI Taxonomy" id="2557542"/>
    <lineage>
        <taxon>Eukaryota</taxon>
        <taxon>Sar</taxon>
        <taxon>Stramenopiles</taxon>
        <taxon>Ochrophyta</taxon>
        <taxon>Bolidophyceae</taxon>
        <taxon>Parmales</taxon>
        <taxon>Triparmaceae</taxon>
        <taxon>Triparma</taxon>
    </lineage>
</organism>
<sequence>MNTFIGLETLYLSLVHSGAKAIIHGALYGTPGLVSNLVSTSVDKQVLKDVLSSPVPLLGVGEQTSAFLLGQNFEGTAHHIEFTYDDNQYLEFYKSWCAVPFKLAVYIIVFACTNRCLNHGIRFSSSKTSNVPALTTKNLVVILGAIQVFSLVLNTATNGLAYFDSNSSGWSFLSVGRLCPSMGMCSSWLVARLWKSRKGHAFVDPCLSHPKASLTIAIGAFIFDVITVVITLQHQNNLRPIVAMVYMIVMVGYMYLALFFTYSGLKVLRSLSESDKPLKTMALYLLATAVTILASLIAFVQLATGKWAVSTTSVFVMTGLYYFGNMGMTMCNLFIFAVDVPVSDKDGSSKILPMPVDGTFLETENKRLAEKDVENKKRIEDLKIEQARAKETTELTEKLLATEKTAREEKELIAKRLEREKIFIASALHEIRNPLNCIVLGIEYVNTALFKELTPGLLEEFNSIEKCASHQQLVLDSILSLDKLMNGSQKLRIQDFKPAKVCSEVLAMTQRSVNKGVVFKFEKVNVLDEYVMGAPTQLKLMLLNLVTNACKFTLKGSITVTLERVSETKEDAKFRFSVNDTGPGVPKALQAYIFGMRQQTNNENESSDGKGFGVGLSVASKLTSLMGGKLVLESPFHAGEFGSEFSFVLNLKKSTRAPGSLVESTESSSGNSSEDPPPPSSLSILVVDDSEMNRRLLERKLKSGPFQRLNWTVDLATSGEETLRICAGGDKGKKYDVIIIDEFMAEGGGTLLGSEVSEMLRQNMENDSVIIVGCTGNCTEKDRQKSIDVGQDIFWEKPIPPSSEILWHEGSLEKPFSVLRGAVAMDDGLNYDEPWGVMTPVRHAIGGLLLKSASSPCGCGAGGG</sequence>
<keyword evidence="8" id="KW-1185">Reference proteome</keyword>
<dbReference type="Gene3D" id="3.40.50.2300">
    <property type="match status" value="1"/>
</dbReference>
<dbReference type="InterPro" id="IPR003594">
    <property type="entry name" value="HATPase_dom"/>
</dbReference>
<feature type="domain" description="Response regulatory" evidence="6">
    <location>
        <begin position="683"/>
        <end position="812"/>
    </location>
</feature>
<dbReference type="Gene3D" id="3.30.565.10">
    <property type="entry name" value="Histidine kinase-like ATPase, C-terminal domain"/>
    <property type="match status" value="1"/>
</dbReference>
<evidence type="ECO:0000256" key="1">
    <source>
        <dbReference type="ARBA" id="ARBA00022553"/>
    </source>
</evidence>
<dbReference type="EMBL" id="BRXZ01003538">
    <property type="protein sequence ID" value="GMH56681.1"/>
    <property type="molecule type" value="Genomic_DNA"/>
</dbReference>
<dbReference type="PANTHER" id="PTHR43719:SF28">
    <property type="entry name" value="PEROXIDE STRESS-ACTIVATED HISTIDINE KINASE MAK1-RELATED"/>
    <property type="match status" value="1"/>
</dbReference>
<evidence type="ECO:0000313" key="7">
    <source>
        <dbReference type="EMBL" id="GMH56681.1"/>
    </source>
</evidence>
<dbReference type="InterPro" id="IPR036890">
    <property type="entry name" value="HATPase_C_sf"/>
</dbReference>
<gene>
    <name evidence="7" type="ORF">TrRE_jg3484</name>
</gene>
<dbReference type="InterPro" id="IPR003661">
    <property type="entry name" value="HisK_dim/P_dom"/>
</dbReference>
<dbReference type="GO" id="GO:0000155">
    <property type="term" value="F:phosphorelay sensor kinase activity"/>
    <property type="evidence" value="ECO:0007669"/>
    <property type="project" value="InterPro"/>
</dbReference>
<comment type="caution">
    <text evidence="7">The sequence shown here is derived from an EMBL/GenBank/DDBJ whole genome shotgun (WGS) entry which is preliminary data.</text>
</comment>
<dbReference type="SUPFAM" id="SSF55874">
    <property type="entry name" value="ATPase domain of HSP90 chaperone/DNA topoisomerase II/histidine kinase"/>
    <property type="match status" value="1"/>
</dbReference>
<dbReference type="OrthoDB" id="194852at2759"/>
<evidence type="ECO:0000256" key="3">
    <source>
        <dbReference type="SAM" id="MobiDB-lite"/>
    </source>
</evidence>
<proteinExistence type="predicted"/>
<feature type="transmembrane region" description="Helical" evidence="4">
    <location>
        <begin position="212"/>
        <end position="232"/>
    </location>
</feature>
<reference evidence="7" key="1">
    <citation type="submission" date="2022-07" db="EMBL/GenBank/DDBJ databases">
        <title>Genome analysis of Parmales, a sister group of diatoms, reveals the evolutionary specialization of diatoms from phago-mixotrophs to photoautotrophs.</title>
        <authorList>
            <person name="Ban H."/>
            <person name="Sato S."/>
            <person name="Yoshikawa S."/>
            <person name="Kazumasa Y."/>
            <person name="Nakamura Y."/>
            <person name="Ichinomiya M."/>
            <person name="Saitoh K."/>
            <person name="Sato N."/>
            <person name="Blanc-Mathieu R."/>
            <person name="Endo H."/>
            <person name="Kuwata A."/>
            <person name="Ogata H."/>
        </authorList>
    </citation>
    <scope>NUCLEOTIDE SEQUENCE</scope>
</reference>
<dbReference type="InterPro" id="IPR005467">
    <property type="entry name" value="His_kinase_dom"/>
</dbReference>
<dbReference type="PROSITE" id="PS50110">
    <property type="entry name" value="RESPONSE_REGULATORY"/>
    <property type="match status" value="1"/>
</dbReference>
<feature type="transmembrane region" description="Helical" evidence="4">
    <location>
        <begin position="238"/>
        <end position="260"/>
    </location>
</feature>
<dbReference type="Pfam" id="PF02518">
    <property type="entry name" value="HATPase_c"/>
    <property type="match status" value="1"/>
</dbReference>
<feature type="modified residue" description="4-aspartylphosphate" evidence="2">
    <location>
        <position position="741"/>
    </location>
</feature>
<keyword evidence="1 2" id="KW-0597">Phosphoprotein</keyword>
<dbReference type="PANTHER" id="PTHR43719">
    <property type="entry name" value="TWO-COMPONENT HISTIDINE KINASE"/>
    <property type="match status" value="1"/>
</dbReference>
<evidence type="ECO:0000259" key="6">
    <source>
        <dbReference type="PROSITE" id="PS50110"/>
    </source>
</evidence>
<name>A0A9W6ZRC6_9STRA</name>
<dbReference type="Proteomes" id="UP001165082">
    <property type="component" value="Unassembled WGS sequence"/>
</dbReference>
<keyword evidence="4" id="KW-0472">Membrane</keyword>
<dbReference type="SUPFAM" id="SSF52172">
    <property type="entry name" value="CheY-like"/>
    <property type="match status" value="1"/>
</dbReference>
<evidence type="ECO:0000256" key="2">
    <source>
        <dbReference type="PROSITE-ProRule" id="PRU00169"/>
    </source>
</evidence>
<feature type="domain" description="Histidine kinase" evidence="5">
    <location>
        <begin position="426"/>
        <end position="653"/>
    </location>
</feature>
<dbReference type="SMART" id="SM00448">
    <property type="entry name" value="REC"/>
    <property type="match status" value="1"/>
</dbReference>
<dbReference type="Gene3D" id="1.10.287.130">
    <property type="match status" value="1"/>
</dbReference>
<dbReference type="SMART" id="SM00388">
    <property type="entry name" value="HisKA"/>
    <property type="match status" value="1"/>
</dbReference>
<evidence type="ECO:0000313" key="8">
    <source>
        <dbReference type="Proteomes" id="UP001165082"/>
    </source>
</evidence>
<keyword evidence="4" id="KW-1133">Transmembrane helix</keyword>
<dbReference type="SMART" id="SM00387">
    <property type="entry name" value="HATPase_c"/>
    <property type="match status" value="1"/>
</dbReference>
<feature type="transmembrane region" description="Helical" evidence="4">
    <location>
        <begin position="99"/>
        <end position="117"/>
    </location>
</feature>
<accession>A0A9W6ZRC6</accession>
<dbReference type="InterPro" id="IPR004358">
    <property type="entry name" value="Sig_transdc_His_kin-like_C"/>
</dbReference>
<evidence type="ECO:0000259" key="5">
    <source>
        <dbReference type="PROSITE" id="PS50109"/>
    </source>
</evidence>
<feature type="transmembrane region" description="Helical" evidence="4">
    <location>
        <begin position="138"/>
        <end position="163"/>
    </location>
</feature>
<keyword evidence="4" id="KW-0812">Transmembrane</keyword>
<dbReference type="InterPro" id="IPR011006">
    <property type="entry name" value="CheY-like_superfamily"/>
</dbReference>
<dbReference type="SUPFAM" id="SSF47384">
    <property type="entry name" value="Homodimeric domain of signal transducing histidine kinase"/>
    <property type="match status" value="1"/>
</dbReference>
<feature type="region of interest" description="Disordered" evidence="3">
    <location>
        <begin position="660"/>
        <end position="681"/>
    </location>
</feature>
<dbReference type="PROSITE" id="PS50109">
    <property type="entry name" value="HIS_KIN"/>
    <property type="match status" value="1"/>
</dbReference>
<protein>
    <submittedName>
        <fullName evidence="7">Uncharacterized protein</fullName>
    </submittedName>
</protein>
<dbReference type="InterPro" id="IPR001789">
    <property type="entry name" value="Sig_transdc_resp-reg_receiver"/>
</dbReference>
<dbReference type="CDD" id="cd00082">
    <property type="entry name" value="HisKA"/>
    <property type="match status" value="1"/>
</dbReference>
<dbReference type="Pfam" id="PF00072">
    <property type="entry name" value="Response_reg"/>
    <property type="match status" value="1"/>
</dbReference>
<dbReference type="InterPro" id="IPR050956">
    <property type="entry name" value="2C_system_His_kinase"/>
</dbReference>
<dbReference type="AlphaFoldDB" id="A0A9W6ZRC6"/>
<evidence type="ECO:0000256" key="4">
    <source>
        <dbReference type="SAM" id="Phobius"/>
    </source>
</evidence>
<feature type="compositionally biased region" description="Low complexity" evidence="3">
    <location>
        <begin position="660"/>
        <end position="674"/>
    </location>
</feature>
<feature type="transmembrane region" description="Helical" evidence="4">
    <location>
        <begin position="281"/>
        <end position="300"/>
    </location>
</feature>
<dbReference type="PRINTS" id="PR00344">
    <property type="entry name" value="BCTRLSENSOR"/>
</dbReference>
<dbReference type="InterPro" id="IPR036097">
    <property type="entry name" value="HisK_dim/P_sf"/>
</dbReference>